<dbReference type="RefSeq" id="WP_322497480.1">
    <property type="nucleotide sequence ID" value="NZ_JARGYT010000014.1"/>
</dbReference>
<keyword evidence="3" id="KW-1185">Reference proteome</keyword>
<feature type="domain" description="Flagellar hook-associated protein 2 C-terminal" evidence="1">
    <location>
        <begin position="389"/>
        <end position="581"/>
    </location>
</feature>
<proteinExistence type="predicted"/>
<gene>
    <name evidence="2" type="ORF">Cyrtocomes_00351</name>
</gene>
<name>A0ABU5L777_9RICK</name>
<keyword evidence="2" id="KW-0969">Cilium</keyword>
<organism evidence="2 3">
    <name type="scientific">Candidatus Cyrtobacter comes</name>
    <dbReference type="NCBI Taxonomy" id="675776"/>
    <lineage>
        <taxon>Bacteria</taxon>
        <taxon>Pseudomonadati</taxon>
        <taxon>Pseudomonadota</taxon>
        <taxon>Alphaproteobacteria</taxon>
        <taxon>Rickettsiales</taxon>
        <taxon>Candidatus Midichloriaceae</taxon>
        <taxon>Candidatus Cyrtobacter</taxon>
    </lineage>
</organism>
<dbReference type="InterPro" id="IPR010809">
    <property type="entry name" value="FliD_C"/>
</dbReference>
<dbReference type="Pfam" id="PF07195">
    <property type="entry name" value="FliD_C"/>
    <property type="match status" value="1"/>
</dbReference>
<evidence type="ECO:0000259" key="1">
    <source>
        <dbReference type="Pfam" id="PF07195"/>
    </source>
</evidence>
<evidence type="ECO:0000313" key="3">
    <source>
        <dbReference type="Proteomes" id="UP001293791"/>
    </source>
</evidence>
<keyword evidence="2" id="KW-0966">Cell projection</keyword>
<protein>
    <submittedName>
        <fullName evidence="2">Flagellar hook protein FliD</fullName>
    </submittedName>
</protein>
<keyword evidence="2" id="KW-0282">Flagellum</keyword>
<comment type="caution">
    <text evidence="2">The sequence shown here is derived from an EMBL/GenBank/DDBJ whole genome shotgun (WGS) entry which is preliminary data.</text>
</comment>
<dbReference type="EMBL" id="JARGYT010000014">
    <property type="protein sequence ID" value="MDZ5761986.1"/>
    <property type="molecule type" value="Genomic_DNA"/>
</dbReference>
<evidence type="ECO:0000313" key="2">
    <source>
        <dbReference type="EMBL" id="MDZ5761986.1"/>
    </source>
</evidence>
<sequence>MTAVYSNSYYSSTSSIYSRNQHVSLQELPTNKSELHDLIAKKEKELMGEYKSTFEFFKKELGEAMVGSKMNVINKAIHELAKKEVSRDLVNAVLKFSMKSISESSQKDLKSTLDIISGSTIAGNVFSKLWPSYNSNQGCINIKDISGAHHGDRFSVTVNSIAKKEVLLFPQMDTNAKVGSSGSCGISSTSCIEPGEIVLTLKNKILKILDKKFDDRESSVVSIDGSSGTKFKAGYFYINNKSVELKDGQSLNDIAKLINLSKIGVRAEIKQDNSSKYYILLQPTLPGGKLKIDDISGIIGTITNEVPSVSINISEGDSIPTIISKFNNAAQGTASISYNVYGNKISCSLYSGLTGTENKVDMTFMGTPPTKDGTGSGRFFETFSTLQPASDTDVVFDNIPIQTSQINVLDIGLPGGGNLTLELLKETPSGESVNFTVLADLSSINKNIESFIIGYAKFMHQLSKLEDIQHGYLSSFIKKELIELKETQKILSAKILNGDSIYLRDPQGNTIGMPSIGIKFLDSSNLGLFFSDDIEKANSIQDLENLGVISFDDRLFQDSIENNLEFMASLFISGVNGSKNFRLESGKDVMANLRVTPLELEINLDSTKEAILSNASKLFNTTTESIGLSEGAIQIGENIIKVGPSDSLESLNLKINALKIGVTSKISVFNSKNFLNLASVNNYSSPDSILYDYDGVLNGLFTPNPEEISSKEFAADRLVISDPDINPAGGTFVINGAPVTIEATDKLPDLVTKINNLHVGVTASIEDLIDVQILKITSNTVEINDEIIIEDNDSVIINALIIPAKNPYATKFKDYSKVVTAQAFDGDEFIDRKVSYIPGLSKVLFIKWHGNPNQEFAINGIKLLYNGSYSSGINEKISINYALVDRFAYNFDSIRNEISSVTAKISTNIDTLNSEYKIAENKLHESIQKASIDLGESLKKRNQRKAEKNAIGALLKIHNNDRREDL</sequence>
<dbReference type="Proteomes" id="UP001293791">
    <property type="component" value="Unassembled WGS sequence"/>
</dbReference>
<reference evidence="2 3" key="1">
    <citation type="submission" date="2023-02" db="EMBL/GenBank/DDBJ databases">
        <title>Host association and intracellularity evolved multiple times independently in the Rickettsiales.</title>
        <authorList>
            <person name="Castelli M."/>
            <person name="Nardi T."/>
            <person name="Gammuto L."/>
            <person name="Bellinzona G."/>
            <person name="Sabaneyeva E."/>
            <person name="Potekhin A."/>
            <person name="Serra V."/>
            <person name="Petroni G."/>
            <person name="Sassera D."/>
        </authorList>
    </citation>
    <scope>NUCLEOTIDE SEQUENCE [LARGE SCALE GENOMIC DNA]</scope>
    <source>
        <strain evidence="2 3">BOD18</strain>
    </source>
</reference>
<accession>A0ABU5L777</accession>